<proteinExistence type="predicted"/>
<dbReference type="VEuPathDB" id="FungiDB:RhiirFUN_000085"/>
<dbReference type="VEuPathDB" id="FungiDB:FUN_017501"/>
<dbReference type="VEuPathDB" id="FungiDB:RhiirA1_466193"/>
<organism evidence="2 3">
    <name type="scientific">Rhizophagus irregularis</name>
    <dbReference type="NCBI Taxonomy" id="588596"/>
    <lineage>
        <taxon>Eukaryota</taxon>
        <taxon>Fungi</taxon>
        <taxon>Fungi incertae sedis</taxon>
        <taxon>Mucoromycota</taxon>
        <taxon>Glomeromycotina</taxon>
        <taxon>Glomeromycetes</taxon>
        <taxon>Glomerales</taxon>
        <taxon>Glomeraceae</taxon>
        <taxon>Rhizophagus</taxon>
    </lineage>
</organism>
<evidence type="ECO:0000313" key="3">
    <source>
        <dbReference type="Proteomes" id="UP000234323"/>
    </source>
</evidence>
<evidence type="ECO:0000313" key="2">
    <source>
        <dbReference type="EMBL" id="PKY54334.1"/>
    </source>
</evidence>
<dbReference type="AlphaFoldDB" id="A0A2I1H678"/>
<comment type="caution">
    <text evidence="2">The sequence shown here is derived from an EMBL/GenBank/DDBJ whole genome shotgun (WGS) entry which is preliminary data.</text>
</comment>
<reference evidence="2 3" key="1">
    <citation type="submission" date="2015-10" db="EMBL/GenBank/DDBJ databases">
        <title>Genome analyses suggest a sexual origin of heterokaryosis in a supposedly ancient asexual fungus.</title>
        <authorList>
            <person name="Ropars J."/>
            <person name="Sedzielewska K."/>
            <person name="Noel J."/>
            <person name="Charron P."/>
            <person name="Farinelli L."/>
            <person name="Marton T."/>
            <person name="Kruger M."/>
            <person name="Pelin A."/>
            <person name="Brachmann A."/>
            <person name="Corradi N."/>
        </authorList>
    </citation>
    <scope>NUCLEOTIDE SEQUENCE [LARGE SCALE GENOMIC DNA]</scope>
    <source>
        <strain evidence="2 3">A4</strain>
    </source>
</reference>
<name>A0A2I1H678_9GLOM</name>
<protein>
    <submittedName>
        <fullName evidence="2">Uncharacterized protein</fullName>
    </submittedName>
</protein>
<feature type="region of interest" description="Disordered" evidence="1">
    <location>
        <begin position="208"/>
        <end position="231"/>
    </location>
</feature>
<evidence type="ECO:0000256" key="1">
    <source>
        <dbReference type="SAM" id="MobiDB-lite"/>
    </source>
</evidence>
<feature type="compositionally biased region" description="Polar residues" evidence="1">
    <location>
        <begin position="211"/>
        <end position="225"/>
    </location>
</feature>
<gene>
    <name evidence="2" type="ORF">RhiirA4_473090</name>
</gene>
<dbReference type="Proteomes" id="UP000234323">
    <property type="component" value="Unassembled WGS sequence"/>
</dbReference>
<dbReference type="EMBL" id="LLXI01001584">
    <property type="protein sequence ID" value="PKY54334.1"/>
    <property type="molecule type" value="Genomic_DNA"/>
</dbReference>
<accession>A0A2I1H678</accession>
<keyword evidence="3" id="KW-1185">Reference proteome</keyword>
<sequence>MEILDIGVQITKINILDIGVQITKMNILEMSIWYPNYQNGHFGHWYPNYKNEHFGHWCSNYKNEHFGHCVSTVQYAKMESAYTFTEYRYRFLKESKETFKAGYRCPGFVKIKTSCGEEYNRVEGNFLEDIRKEVLNTKTHIKDIILKCASTSYEVYREEMKRLSREILELQNWLWKVKEAERKEQIILEKNEKIRKVSQDVESMRNELQKVKSSTKNYGKRNSVNWKKKYH</sequence>